<keyword evidence="1" id="KW-0472">Membrane</keyword>
<feature type="transmembrane region" description="Helical" evidence="1">
    <location>
        <begin position="68"/>
        <end position="90"/>
    </location>
</feature>
<keyword evidence="2" id="KW-1185">Reference proteome</keyword>
<dbReference type="GeneID" id="117568898"/>
<sequence>MSGFIKCAAYTALAHEGWASFLKILNMVNFAKSMQLEVQALVVLFGYMIKLVCFVILAYGVITHNILFVRIWLLMSYTLIDLTSICKCFAKLFEYFFTNKYPDKSEFILEIRDTYCPLMGEVMARIGIILTIYRYYQSLQPPVKIRGPITFTEPLRIAK</sequence>
<gene>
    <name evidence="3" type="primary">LOC117568898</name>
</gene>
<organism evidence="2 3">
    <name type="scientific">Drosophila albomicans</name>
    <name type="common">Fruit fly</name>
    <dbReference type="NCBI Taxonomy" id="7291"/>
    <lineage>
        <taxon>Eukaryota</taxon>
        <taxon>Metazoa</taxon>
        <taxon>Ecdysozoa</taxon>
        <taxon>Arthropoda</taxon>
        <taxon>Hexapoda</taxon>
        <taxon>Insecta</taxon>
        <taxon>Pterygota</taxon>
        <taxon>Neoptera</taxon>
        <taxon>Endopterygota</taxon>
        <taxon>Diptera</taxon>
        <taxon>Brachycera</taxon>
        <taxon>Muscomorpha</taxon>
        <taxon>Ephydroidea</taxon>
        <taxon>Drosophilidae</taxon>
        <taxon>Drosophila</taxon>
    </lineage>
</organism>
<keyword evidence="1" id="KW-0812">Transmembrane</keyword>
<accession>A0A6P8X1T9</accession>
<proteinExistence type="predicted"/>
<protein>
    <submittedName>
        <fullName evidence="3">Uncharacterized protein LOC117568898</fullName>
    </submittedName>
</protein>
<dbReference type="Proteomes" id="UP000515160">
    <property type="component" value="Chromosome 3"/>
</dbReference>
<evidence type="ECO:0000313" key="2">
    <source>
        <dbReference type="Proteomes" id="UP000515160"/>
    </source>
</evidence>
<dbReference type="OrthoDB" id="7863961at2759"/>
<keyword evidence="1" id="KW-1133">Transmembrane helix</keyword>
<reference evidence="3" key="1">
    <citation type="submission" date="2025-08" db="UniProtKB">
        <authorList>
            <consortium name="RefSeq"/>
        </authorList>
    </citation>
    <scope>IDENTIFICATION</scope>
    <source>
        <strain evidence="3">15112-1751.03</strain>
        <tissue evidence="3">Whole Adult</tissue>
    </source>
</reference>
<name>A0A6P8X1T9_DROAB</name>
<dbReference type="AlphaFoldDB" id="A0A6P8X1T9"/>
<feature type="transmembrane region" description="Helical" evidence="1">
    <location>
        <begin position="40"/>
        <end position="62"/>
    </location>
</feature>
<evidence type="ECO:0000256" key="1">
    <source>
        <dbReference type="SAM" id="Phobius"/>
    </source>
</evidence>
<evidence type="ECO:0000313" key="3">
    <source>
        <dbReference type="RefSeq" id="XP_034105693.1"/>
    </source>
</evidence>
<dbReference type="RefSeq" id="XP_034105693.1">
    <property type="nucleotide sequence ID" value="XM_034249802.2"/>
</dbReference>